<reference evidence="1" key="1">
    <citation type="submission" date="2013-07" db="EMBL/GenBank/DDBJ databases">
        <title>Sub-species coevolution in mutualistic symbiosis.</title>
        <authorList>
            <person name="Murfin K."/>
            <person name="Klassen J."/>
            <person name="Lee M."/>
            <person name="Forst S."/>
            <person name="Stock P."/>
            <person name="Goodrich-Blair H."/>
        </authorList>
    </citation>
    <scope>NUCLEOTIDE SEQUENCE [LARGE SCALE GENOMIC DNA]</scope>
    <source>
        <strain evidence="1">Intermedium</strain>
    </source>
</reference>
<dbReference type="HOGENOM" id="CLU_145484_0_0_6"/>
<dbReference type="Proteomes" id="UP000028480">
    <property type="component" value="Unassembled WGS sequence"/>
</dbReference>
<dbReference type="EMBL" id="CBTB010000224">
    <property type="protein sequence ID" value="CDH34228.1"/>
    <property type="molecule type" value="Genomic_DNA"/>
</dbReference>
<comment type="caution">
    <text evidence="1">The sequence shown here is derived from an EMBL/GenBank/DDBJ whole genome shotgun (WGS) entry which is preliminary data.</text>
</comment>
<evidence type="ECO:0000313" key="1">
    <source>
        <dbReference type="EMBL" id="CDH34228.1"/>
    </source>
</evidence>
<accession>A0A077QLU1</accession>
<protein>
    <submittedName>
        <fullName evidence="1">Uncharacterized protein</fullName>
    </submittedName>
</protein>
<organism evidence="1">
    <name type="scientific">Xenorhabdus bovienii str. Intermedium</name>
    <dbReference type="NCBI Taxonomy" id="1379677"/>
    <lineage>
        <taxon>Bacteria</taxon>
        <taxon>Pseudomonadati</taxon>
        <taxon>Pseudomonadota</taxon>
        <taxon>Gammaproteobacteria</taxon>
        <taxon>Enterobacterales</taxon>
        <taxon>Morganellaceae</taxon>
        <taxon>Xenorhabdus</taxon>
    </lineage>
</organism>
<dbReference type="RefSeq" id="WP_038180890.1">
    <property type="nucleotide sequence ID" value="NZ_CAWLWA010000023.1"/>
</dbReference>
<proteinExistence type="predicted"/>
<sequence length="155" mass="16884">MEIRINEDGSAKVTTAGYIAFYDEEGRLKSALGSPVNTTGDLDPPPQRLTDILSPNLIKLASRRKAAKEPADTTSDTFKVYDAGITLAVDTGAKARIAADGFKVFNVAGKVYMKGAVDAKAIRASHDDHIRQIVREEIRQFVTRESGRGGLFSKW</sequence>
<gene>
    <name evidence="1" type="ORF">XBI1_300004</name>
</gene>
<dbReference type="AlphaFoldDB" id="A0A077QLU1"/>
<name>A0A077QLU1_XENBV</name>